<organism evidence="3 4">
    <name type="scientific">Thorsellia kenyensis</name>
    <dbReference type="NCBI Taxonomy" id="1549888"/>
    <lineage>
        <taxon>Bacteria</taxon>
        <taxon>Pseudomonadati</taxon>
        <taxon>Pseudomonadota</taxon>
        <taxon>Gammaproteobacteria</taxon>
        <taxon>Enterobacterales</taxon>
        <taxon>Thorselliaceae</taxon>
        <taxon>Thorsellia</taxon>
    </lineage>
</organism>
<sequence length="137" mass="15754">MNCSKSHLGRPATKRVYFARAFISKAVLNLGTTNHLIKRLTYDQTSRRICGFSITDRLPNKSSFSRAFKKFSYYKLPEIVHKSFVQKHLSEMLFETVSHDVTAIESTEKVKTIKNDENENSTTDTQPENKKAQQPPK</sequence>
<gene>
    <name evidence="3" type="ORF">ACFFIT_07535</name>
</gene>
<dbReference type="Pfam" id="PF05598">
    <property type="entry name" value="DUF772"/>
    <property type="match status" value="1"/>
</dbReference>
<feature type="domain" description="Transposase InsH N-terminal" evidence="2">
    <location>
        <begin position="7"/>
        <end position="69"/>
    </location>
</feature>
<evidence type="ECO:0000256" key="1">
    <source>
        <dbReference type="SAM" id="MobiDB-lite"/>
    </source>
</evidence>
<feature type="compositionally biased region" description="Basic and acidic residues" evidence="1">
    <location>
        <begin position="107"/>
        <end position="117"/>
    </location>
</feature>
<comment type="caution">
    <text evidence="3">The sequence shown here is derived from an EMBL/GenBank/DDBJ whole genome shotgun (WGS) entry which is preliminary data.</text>
</comment>
<protein>
    <submittedName>
        <fullName evidence="3">Transposase</fullName>
    </submittedName>
</protein>
<keyword evidence="4" id="KW-1185">Reference proteome</keyword>
<dbReference type="InterPro" id="IPR008490">
    <property type="entry name" value="Transposase_InsH_N"/>
</dbReference>
<dbReference type="RefSeq" id="WP_385877059.1">
    <property type="nucleotide sequence ID" value="NZ_JBHLXE010000085.1"/>
</dbReference>
<proteinExistence type="predicted"/>
<accession>A0ABV6CFA8</accession>
<feature type="region of interest" description="Disordered" evidence="1">
    <location>
        <begin position="107"/>
        <end position="137"/>
    </location>
</feature>
<reference evidence="3 4" key="1">
    <citation type="submission" date="2024-09" db="EMBL/GenBank/DDBJ databases">
        <authorList>
            <person name="Sun Q."/>
            <person name="Mori K."/>
        </authorList>
    </citation>
    <scope>NUCLEOTIDE SEQUENCE [LARGE SCALE GENOMIC DNA]</scope>
    <source>
        <strain evidence="3 4">CCM 8545</strain>
    </source>
</reference>
<evidence type="ECO:0000259" key="2">
    <source>
        <dbReference type="Pfam" id="PF05598"/>
    </source>
</evidence>
<evidence type="ECO:0000313" key="3">
    <source>
        <dbReference type="EMBL" id="MFC0179938.1"/>
    </source>
</evidence>
<dbReference type="EMBL" id="JBHLXE010000085">
    <property type="protein sequence ID" value="MFC0179938.1"/>
    <property type="molecule type" value="Genomic_DNA"/>
</dbReference>
<name>A0ABV6CFA8_9GAMM</name>
<dbReference type="Proteomes" id="UP001589758">
    <property type="component" value="Unassembled WGS sequence"/>
</dbReference>
<evidence type="ECO:0000313" key="4">
    <source>
        <dbReference type="Proteomes" id="UP001589758"/>
    </source>
</evidence>